<protein>
    <submittedName>
        <fullName evidence="1">Nuclease</fullName>
    </submittedName>
</protein>
<evidence type="ECO:0000313" key="1">
    <source>
        <dbReference type="EMBL" id="DAF99878.1"/>
    </source>
</evidence>
<sequence length="97" mass="11583">MLERDFQASVIKELKVRFPGCIILKNDSSYKQGIPDLIVLWEDRWGTLECKKSRKSAHQPNQDYYVDLMNEMSFSSFLYPENQQEVLDDLERFFKEI</sequence>
<reference evidence="1" key="1">
    <citation type="journal article" date="2021" name="Proc. Natl. Acad. Sci. U.S.A.">
        <title>A Catalog of Tens of Thousands of Viruses from Human Metagenomes Reveals Hidden Associations with Chronic Diseases.</title>
        <authorList>
            <person name="Tisza M.J."/>
            <person name="Buck C.B."/>
        </authorList>
    </citation>
    <scope>NUCLEOTIDE SEQUENCE</scope>
    <source>
        <strain evidence="1">CtJT77</strain>
    </source>
</reference>
<dbReference type="EMBL" id="BK016174">
    <property type="protein sequence ID" value="DAF99878.1"/>
    <property type="molecule type" value="Genomic_DNA"/>
</dbReference>
<name>A0A8S5UZU9_9CAUD</name>
<proteinExistence type="predicted"/>
<accession>A0A8S5UZU9</accession>
<dbReference type="GO" id="GO:0003676">
    <property type="term" value="F:nucleic acid binding"/>
    <property type="evidence" value="ECO:0007669"/>
    <property type="project" value="InterPro"/>
</dbReference>
<dbReference type="Gene3D" id="3.40.1350.10">
    <property type="match status" value="1"/>
</dbReference>
<dbReference type="InterPro" id="IPR011856">
    <property type="entry name" value="tRNA_endonuc-like_dom_sf"/>
</dbReference>
<organism evidence="1">
    <name type="scientific">Siphoviridae sp. ctJT77</name>
    <dbReference type="NCBI Taxonomy" id="2825432"/>
    <lineage>
        <taxon>Viruses</taxon>
        <taxon>Duplodnaviria</taxon>
        <taxon>Heunggongvirae</taxon>
        <taxon>Uroviricota</taxon>
        <taxon>Caudoviricetes</taxon>
    </lineage>
</organism>